<keyword evidence="2" id="KW-0812">Transmembrane</keyword>
<reference evidence="4" key="1">
    <citation type="submission" date="2017-01" db="EMBL/GenBank/DDBJ databases">
        <title>Comparative genomics of anhydrobiosis in the tardigrade Hypsibius dujardini.</title>
        <authorList>
            <person name="Yoshida Y."/>
            <person name="Koutsovoulos G."/>
            <person name="Laetsch D."/>
            <person name="Stevens L."/>
            <person name="Kumar S."/>
            <person name="Horikawa D."/>
            <person name="Ishino K."/>
            <person name="Komine S."/>
            <person name="Tomita M."/>
            <person name="Blaxter M."/>
            <person name="Arakawa K."/>
        </authorList>
    </citation>
    <scope>NUCLEOTIDE SEQUENCE [LARGE SCALE GENOMIC DNA]</scope>
    <source>
        <strain evidence="4">Z151</strain>
    </source>
</reference>
<gene>
    <name evidence="3" type="ORF">BV898_19372</name>
</gene>
<protein>
    <submittedName>
        <fullName evidence="3">Uncharacterized protein</fullName>
    </submittedName>
</protein>
<keyword evidence="4" id="KW-1185">Reference proteome</keyword>
<feature type="region of interest" description="Disordered" evidence="1">
    <location>
        <begin position="113"/>
        <end position="134"/>
    </location>
</feature>
<dbReference type="Gene3D" id="3.40.50.300">
    <property type="entry name" value="P-loop containing nucleotide triphosphate hydrolases"/>
    <property type="match status" value="1"/>
</dbReference>
<proteinExistence type="predicted"/>
<accession>A0A9X6NJ47</accession>
<evidence type="ECO:0000256" key="2">
    <source>
        <dbReference type="SAM" id="Phobius"/>
    </source>
</evidence>
<organism evidence="3 4">
    <name type="scientific">Hypsibius exemplaris</name>
    <name type="common">Freshwater tardigrade</name>
    <dbReference type="NCBI Taxonomy" id="2072580"/>
    <lineage>
        <taxon>Eukaryota</taxon>
        <taxon>Metazoa</taxon>
        <taxon>Ecdysozoa</taxon>
        <taxon>Tardigrada</taxon>
        <taxon>Eutardigrada</taxon>
        <taxon>Parachela</taxon>
        <taxon>Hypsibioidea</taxon>
        <taxon>Hypsibiidae</taxon>
        <taxon>Hypsibius</taxon>
    </lineage>
</organism>
<dbReference type="EMBL" id="MTYJ01000499">
    <property type="protein sequence ID" value="OWA54985.1"/>
    <property type="molecule type" value="Genomic_DNA"/>
</dbReference>
<evidence type="ECO:0000313" key="3">
    <source>
        <dbReference type="EMBL" id="OWA54985.1"/>
    </source>
</evidence>
<dbReference type="AlphaFoldDB" id="A0A9X6NJ47"/>
<feature type="transmembrane region" description="Helical" evidence="2">
    <location>
        <begin position="6"/>
        <end position="26"/>
    </location>
</feature>
<dbReference type="InterPro" id="IPR027417">
    <property type="entry name" value="P-loop_NTPase"/>
</dbReference>
<sequence length="180" mass="19904">MFLLKLLLLICGVGIFVIFGLCTYLNGLGLESLMVKNDTCPRSDYRCSAAFPAGPHRPVHRVPRPGRRPYTGLAYDLWQPETNFNVLHLNTSKNAHVLSLADQMRFAQNIHPPGTRNTRPSSTPTWPGSTDAFGVPRLRSTSTMSADPIDRLVSYFYFCGTGRRTSPVSCRGGGRASCNR</sequence>
<name>A0A9X6NJ47_HYPEX</name>
<keyword evidence="2" id="KW-1133">Transmembrane helix</keyword>
<comment type="caution">
    <text evidence="3">The sequence shown here is derived from an EMBL/GenBank/DDBJ whole genome shotgun (WGS) entry which is preliminary data.</text>
</comment>
<feature type="compositionally biased region" description="Polar residues" evidence="1">
    <location>
        <begin position="115"/>
        <end position="128"/>
    </location>
</feature>
<dbReference type="Proteomes" id="UP000192578">
    <property type="component" value="Unassembled WGS sequence"/>
</dbReference>
<keyword evidence="2" id="KW-0472">Membrane</keyword>
<evidence type="ECO:0000313" key="4">
    <source>
        <dbReference type="Proteomes" id="UP000192578"/>
    </source>
</evidence>
<evidence type="ECO:0000256" key="1">
    <source>
        <dbReference type="SAM" id="MobiDB-lite"/>
    </source>
</evidence>